<name>A0A8J3IUF9_9CHLR</name>
<protein>
    <submittedName>
        <fullName evidence="1">Uncharacterized protein</fullName>
    </submittedName>
</protein>
<dbReference type="AlphaFoldDB" id="A0A8J3IUF9"/>
<proteinExistence type="predicted"/>
<evidence type="ECO:0000313" key="2">
    <source>
        <dbReference type="Proteomes" id="UP000597444"/>
    </source>
</evidence>
<gene>
    <name evidence="1" type="ORF">KSF_071430</name>
</gene>
<comment type="caution">
    <text evidence="1">The sequence shown here is derived from an EMBL/GenBank/DDBJ whole genome shotgun (WGS) entry which is preliminary data.</text>
</comment>
<sequence length="68" mass="8119">MYHSYEALRIVHEQTVREAQDRERIYVELQCTRLARPGLRNLIGLLHKSFPVRTQQQYAEFVCSEEVL</sequence>
<accession>A0A8J3IUF9</accession>
<evidence type="ECO:0000313" key="1">
    <source>
        <dbReference type="EMBL" id="GHO97095.1"/>
    </source>
</evidence>
<dbReference type="Proteomes" id="UP000597444">
    <property type="component" value="Unassembled WGS sequence"/>
</dbReference>
<organism evidence="1 2">
    <name type="scientific">Reticulibacter mediterranei</name>
    <dbReference type="NCBI Taxonomy" id="2778369"/>
    <lineage>
        <taxon>Bacteria</taxon>
        <taxon>Bacillati</taxon>
        <taxon>Chloroflexota</taxon>
        <taxon>Ktedonobacteria</taxon>
        <taxon>Ktedonobacterales</taxon>
        <taxon>Reticulibacteraceae</taxon>
        <taxon>Reticulibacter</taxon>
    </lineage>
</organism>
<keyword evidence="2" id="KW-1185">Reference proteome</keyword>
<dbReference type="EMBL" id="BNJK01000001">
    <property type="protein sequence ID" value="GHO97095.1"/>
    <property type="molecule type" value="Genomic_DNA"/>
</dbReference>
<reference evidence="1" key="1">
    <citation type="submission" date="2020-10" db="EMBL/GenBank/DDBJ databases">
        <title>Taxonomic study of unclassified bacteria belonging to the class Ktedonobacteria.</title>
        <authorList>
            <person name="Yabe S."/>
            <person name="Wang C.M."/>
            <person name="Zheng Y."/>
            <person name="Sakai Y."/>
            <person name="Cavaletti L."/>
            <person name="Monciardini P."/>
            <person name="Donadio S."/>
        </authorList>
    </citation>
    <scope>NUCLEOTIDE SEQUENCE</scope>
    <source>
        <strain evidence="1">ID150040</strain>
    </source>
</reference>